<keyword evidence="1" id="KW-0812">Transmembrane</keyword>
<evidence type="ECO:0000313" key="2">
    <source>
        <dbReference type="EMBL" id="ADB58652.1"/>
    </source>
</evidence>
<dbReference type="GeneID" id="8740298"/>
<evidence type="ECO:0000313" key="3">
    <source>
        <dbReference type="Proteomes" id="UP000001901"/>
    </source>
</evidence>
<reference evidence="2 3" key="1">
    <citation type="journal article" date="2010" name="Stand. Genomic Sci.">
        <title>Complete genome sequence of Archaeoglobus profundus type strain (AV18).</title>
        <authorList>
            <person name="von Jan M."/>
            <person name="Lapidus A."/>
            <person name="Del Rio T.G."/>
            <person name="Copeland A."/>
            <person name="Tice H."/>
            <person name="Cheng J.F."/>
            <person name="Lucas S."/>
            <person name="Chen F."/>
            <person name="Nolan M."/>
            <person name="Goodwin L."/>
            <person name="Han C."/>
            <person name="Pitluck S."/>
            <person name="Liolios K."/>
            <person name="Ivanova N."/>
            <person name="Mavromatis K."/>
            <person name="Ovchinnikova G."/>
            <person name="Chertkov O."/>
            <person name="Pati A."/>
            <person name="Chen A."/>
            <person name="Palaniappan K."/>
            <person name="Land M."/>
            <person name="Hauser L."/>
            <person name="Chang Y.J."/>
            <person name="Jeffries C.D."/>
            <person name="Saunders E."/>
            <person name="Brettin T."/>
            <person name="Detter J.C."/>
            <person name="Chain P."/>
            <person name="Eichinger K."/>
            <person name="Huber H."/>
            <person name="Spring S."/>
            <person name="Rohde M."/>
            <person name="Goker M."/>
            <person name="Wirth R."/>
            <person name="Woyke T."/>
            <person name="Bristow J."/>
            <person name="Eisen J.A."/>
            <person name="Markowitz V."/>
            <person name="Hugenholtz P."/>
            <person name="Kyrpides N.C."/>
            <person name="Klenk H.P."/>
        </authorList>
    </citation>
    <scope>NUCLEOTIDE SEQUENCE [LARGE SCALE GENOMIC DNA]</scope>
    <source>
        <strain evidence="3">DSM 5631 / JCM 9629 / NBRC 100127 / Av18</strain>
    </source>
</reference>
<feature type="transmembrane region" description="Helical" evidence="1">
    <location>
        <begin position="12"/>
        <end position="32"/>
    </location>
</feature>
<accession>D2REV8</accession>
<sequence length="80" mass="9109">MITDRRGQFTVAGLFALMIMLIVAVKFLPIIYDYCEEGAQLAESRGDMLSSFLWRLIPVSIVIAILTCIYHYAKPLILRD</sequence>
<evidence type="ECO:0000256" key="1">
    <source>
        <dbReference type="SAM" id="Phobius"/>
    </source>
</evidence>
<dbReference type="KEGG" id="apo:Arcpr_1606"/>
<keyword evidence="3" id="KW-1185">Reference proteome</keyword>
<organism evidence="2 3">
    <name type="scientific">Archaeoglobus profundus (strain DSM 5631 / JCM 9629 / NBRC 100127 / Av18)</name>
    <dbReference type="NCBI Taxonomy" id="572546"/>
    <lineage>
        <taxon>Archaea</taxon>
        <taxon>Methanobacteriati</taxon>
        <taxon>Methanobacteriota</taxon>
        <taxon>Archaeoglobi</taxon>
        <taxon>Archaeoglobales</taxon>
        <taxon>Archaeoglobaceae</taxon>
        <taxon>Archaeoglobus</taxon>
    </lineage>
</organism>
<dbReference type="RefSeq" id="WP_012940988.1">
    <property type="nucleotide sequence ID" value="NC_013741.1"/>
</dbReference>
<feature type="transmembrane region" description="Helical" evidence="1">
    <location>
        <begin position="52"/>
        <end position="73"/>
    </location>
</feature>
<protein>
    <submittedName>
        <fullName evidence="2">Uncharacterized protein</fullName>
    </submittedName>
</protein>
<keyword evidence="1" id="KW-0472">Membrane</keyword>
<gene>
    <name evidence="2" type="ordered locus">Arcpr_1606</name>
</gene>
<name>D2REV8_ARCPA</name>
<dbReference type="Proteomes" id="UP000001901">
    <property type="component" value="Chromosome"/>
</dbReference>
<proteinExistence type="predicted"/>
<dbReference type="HOGENOM" id="CLU_2581191_0_0_2"/>
<dbReference type="STRING" id="572546.Arcpr_1606"/>
<keyword evidence="1" id="KW-1133">Transmembrane helix</keyword>
<dbReference type="AlphaFoldDB" id="D2REV8"/>
<dbReference type="PaxDb" id="572546-Arcpr_1606"/>
<dbReference type="EMBL" id="CP001857">
    <property type="protein sequence ID" value="ADB58652.1"/>
    <property type="molecule type" value="Genomic_DNA"/>
</dbReference>